<accession>A0A2P2NTI1</accession>
<organism evidence="1">
    <name type="scientific">Rhizophora mucronata</name>
    <name type="common">Asiatic mangrove</name>
    <dbReference type="NCBI Taxonomy" id="61149"/>
    <lineage>
        <taxon>Eukaryota</taxon>
        <taxon>Viridiplantae</taxon>
        <taxon>Streptophyta</taxon>
        <taxon>Embryophyta</taxon>
        <taxon>Tracheophyta</taxon>
        <taxon>Spermatophyta</taxon>
        <taxon>Magnoliopsida</taxon>
        <taxon>eudicotyledons</taxon>
        <taxon>Gunneridae</taxon>
        <taxon>Pentapetalae</taxon>
        <taxon>rosids</taxon>
        <taxon>fabids</taxon>
        <taxon>Malpighiales</taxon>
        <taxon>Rhizophoraceae</taxon>
        <taxon>Rhizophora</taxon>
    </lineage>
</organism>
<reference evidence="1" key="1">
    <citation type="submission" date="2018-02" db="EMBL/GenBank/DDBJ databases">
        <title>Rhizophora mucronata_Transcriptome.</title>
        <authorList>
            <person name="Meera S.P."/>
            <person name="Sreeshan A."/>
            <person name="Augustine A."/>
        </authorList>
    </citation>
    <scope>NUCLEOTIDE SEQUENCE</scope>
    <source>
        <tissue evidence="1">Leaf</tissue>
    </source>
</reference>
<dbReference type="AlphaFoldDB" id="A0A2P2NTI1"/>
<proteinExistence type="predicted"/>
<dbReference type="EMBL" id="GGEC01065281">
    <property type="protein sequence ID" value="MBX45765.1"/>
    <property type="molecule type" value="Transcribed_RNA"/>
</dbReference>
<name>A0A2P2NTI1_RHIMU</name>
<evidence type="ECO:0000313" key="1">
    <source>
        <dbReference type="EMBL" id="MBX45765.1"/>
    </source>
</evidence>
<protein>
    <submittedName>
        <fullName evidence="1">Uncharacterized protein</fullName>
    </submittedName>
</protein>
<sequence length="22" mass="2637">MFFFVRWKSVLACLNHLSLVIL</sequence>